<comment type="caution">
    <text evidence="2">The sequence shown here is derived from an EMBL/GenBank/DDBJ whole genome shotgun (WGS) entry which is preliminary data.</text>
</comment>
<keyword evidence="1" id="KW-0175">Coiled coil</keyword>
<protein>
    <submittedName>
        <fullName evidence="2">Uncharacterized protein</fullName>
    </submittedName>
</protein>
<name>A0A1Y3AM08_EURMA</name>
<accession>A0A1Y3AM08</accession>
<dbReference type="Proteomes" id="UP000194236">
    <property type="component" value="Unassembled WGS sequence"/>
</dbReference>
<reference evidence="2 3" key="1">
    <citation type="submission" date="2017-03" db="EMBL/GenBank/DDBJ databases">
        <title>Genome Survey of Euroglyphus maynei.</title>
        <authorList>
            <person name="Arlian L.G."/>
            <person name="Morgan M.S."/>
            <person name="Rider S.D."/>
        </authorList>
    </citation>
    <scope>NUCLEOTIDE SEQUENCE [LARGE SCALE GENOMIC DNA]</scope>
    <source>
        <strain evidence="2">Arlian Lab</strain>
        <tissue evidence="2">Whole body</tissue>
    </source>
</reference>
<keyword evidence="3" id="KW-1185">Reference proteome</keyword>
<dbReference type="EMBL" id="MUJZ01072353">
    <property type="protein sequence ID" value="OTF69067.1"/>
    <property type="molecule type" value="Genomic_DNA"/>
</dbReference>
<gene>
    <name evidence="2" type="ORF">BLA29_000932</name>
</gene>
<evidence type="ECO:0000313" key="2">
    <source>
        <dbReference type="EMBL" id="OTF69067.1"/>
    </source>
</evidence>
<proteinExistence type="predicted"/>
<dbReference type="AlphaFoldDB" id="A0A1Y3AM08"/>
<organism evidence="2 3">
    <name type="scientific">Euroglyphus maynei</name>
    <name type="common">Mayne's house dust mite</name>
    <dbReference type="NCBI Taxonomy" id="6958"/>
    <lineage>
        <taxon>Eukaryota</taxon>
        <taxon>Metazoa</taxon>
        <taxon>Ecdysozoa</taxon>
        <taxon>Arthropoda</taxon>
        <taxon>Chelicerata</taxon>
        <taxon>Arachnida</taxon>
        <taxon>Acari</taxon>
        <taxon>Acariformes</taxon>
        <taxon>Sarcoptiformes</taxon>
        <taxon>Astigmata</taxon>
        <taxon>Psoroptidia</taxon>
        <taxon>Analgoidea</taxon>
        <taxon>Pyroglyphidae</taxon>
        <taxon>Pyroglyphinae</taxon>
        <taxon>Euroglyphus</taxon>
    </lineage>
</organism>
<evidence type="ECO:0000313" key="3">
    <source>
        <dbReference type="Proteomes" id="UP000194236"/>
    </source>
</evidence>
<feature type="coiled-coil region" evidence="1">
    <location>
        <begin position="157"/>
        <end position="208"/>
    </location>
</feature>
<evidence type="ECO:0000256" key="1">
    <source>
        <dbReference type="SAM" id="Coils"/>
    </source>
</evidence>
<sequence>METVNELRKLLDIDLESLAAKDEHNLSGINRNSDRLSRTLGAALDVNVDQYKSTIEPKARVRFRLDDKLSQHQNAVVKIVRDDPKPSRTVKRTFLRKGDGLKRFGLPKTNCKQSTIDRIERQDRIECYNKSTAVDQGTDPIDAQSSSIDNESEDSFIAETNEQIRMLEHRIERLFRLKDALIEMSDDTQDLADKLAMVQKNLDDFNNKNNKFFTNQNQDLAEHYPNGALRIIQPDQTIMVKFAK</sequence>